<dbReference type="InterPro" id="IPR006311">
    <property type="entry name" value="TAT_signal"/>
</dbReference>
<dbReference type="InterPro" id="IPR012334">
    <property type="entry name" value="Pectin_lyas_fold"/>
</dbReference>
<feature type="compositionally biased region" description="Polar residues" evidence="1">
    <location>
        <begin position="314"/>
        <end position="325"/>
    </location>
</feature>
<reference evidence="3 4" key="1">
    <citation type="submission" date="2020-07" db="EMBL/GenBank/DDBJ databases">
        <title>Gai3-2, isolated from salt lake.</title>
        <authorList>
            <person name="Cui H."/>
            <person name="Shi X."/>
        </authorList>
    </citation>
    <scope>NUCLEOTIDE SEQUENCE [LARGE SCALE GENOMIC DNA]</scope>
    <source>
        <strain evidence="3 4">Gai3-2</strain>
    </source>
</reference>
<evidence type="ECO:0000256" key="1">
    <source>
        <dbReference type="SAM" id="MobiDB-lite"/>
    </source>
</evidence>
<dbReference type="KEGG" id="halg:HUG10_07635"/>
<proteinExistence type="predicted"/>
<dbReference type="PROSITE" id="PS51318">
    <property type="entry name" value="TAT"/>
    <property type="match status" value="1"/>
</dbReference>
<evidence type="ECO:0000259" key="2">
    <source>
        <dbReference type="Pfam" id="PF05048"/>
    </source>
</evidence>
<protein>
    <submittedName>
        <fullName evidence="3">Right-handed parallel beta-helix repeat-containing protein</fullName>
    </submittedName>
</protein>
<gene>
    <name evidence="3" type="ORF">HUG10_07635</name>
</gene>
<dbReference type="InterPro" id="IPR011050">
    <property type="entry name" value="Pectin_lyase_fold/virulence"/>
</dbReference>
<feature type="region of interest" description="Disordered" evidence="1">
    <location>
        <begin position="19"/>
        <end position="54"/>
    </location>
</feature>
<dbReference type="Gene3D" id="2.160.20.10">
    <property type="entry name" value="Single-stranded right-handed beta-helix, Pectin lyase-like"/>
    <property type="match status" value="1"/>
</dbReference>
<accession>A0A7D5GKP3</accession>
<dbReference type="InterPro" id="IPR007742">
    <property type="entry name" value="NosD_dom"/>
</dbReference>
<feature type="region of interest" description="Disordered" evidence="1">
    <location>
        <begin position="381"/>
        <end position="430"/>
    </location>
</feature>
<evidence type="ECO:0000313" key="3">
    <source>
        <dbReference type="EMBL" id="QLG27427.1"/>
    </source>
</evidence>
<sequence>MMVSRRRLLRVASSLGIAGSAGRVPTPRSEGDGQRASSAADPGSQGVDAFTATGEGRDYDTIHVPRDYKTIQAGVNAASPGDLVLVAPGTYAEEVVVSTSGVTVRGRDRNEVILDGGFEGENAIEVTADGVALENLTGRFYRGTAFYWSGVEGFRGSFLTAYNNGYYGIYAYESRDGRFEHSYASGHPDAGFYLGRNRPYDAAISDVVAEHNAIGYSGTSTGGPLTVTDSVWRYNKVGVFPNTLDRADPPQRASSIVGNQIYANNNADAPALQSYPLIGMGILLWGGSDNVVAENRVRDHDRFGIVAHPNVVTPSGNEVRNNQIGDSGRADLALGRPAGEGNSFHNNMFDTSLPPAIESGPTEGSAKVTAVFSALERQVETGTFPAGDWRDQPVPGDQPSMPDPEAPPRPAERASSLEAPEAQTDGYGME</sequence>
<dbReference type="Pfam" id="PF05048">
    <property type="entry name" value="NosD"/>
    <property type="match status" value="1"/>
</dbReference>
<evidence type="ECO:0000313" key="4">
    <source>
        <dbReference type="Proteomes" id="UP000509750"/>
    </source>
</evidence>
<feature type="domain" description="Periplasmic copper-binding protein NosD beta helix" evidence="2">
    <location>
        <begin position="165"/>
        <end position="350"/>
    </location>
</feature>
<keyword evidence="4" id="KW-1185">Reference proteome</keyword>
<name>A0A7D5GKP3_9EURY</name>
<dbReference type="Proteomes" id="UP000509750">
    <property type="component" value="Chromosome"/>
</dbReference>
<feature type="region of interest" description="Disordered" evidence="1">
    <location>
        <begin position="314"/>
        <end position="343"/>
    </location>
</feature>
<dbReference type="AlphaFoldDB" id="A0A7D5GKP3"/>
<dbReference type="SUPFAM" id="SSF51126">
    <property type="entry name" value="Pectin lyase-like"/>
    <property type="match status" value="1"/>
</dbReference>
<dbReference type="EMBL" id="CP058529">
    <property type="protein sequence ID" value="QLG27427.1"/>
    <property type="molecule type" value="Genomic_DNA"/>
</dbReference>
<organism evidence="3 4">
    <name type="scientific">Halorarum halophilum</name>
    <dbReference type="NCBI Taxonomy" id="2743090"/>
    <lineage>
        <taxon>Archaea</taxon>
        <taxon>Methanobacteriati</taxon>
        <taxon>Methanobacteriota</taxon>
        <taxon>Stenosarchaea group</taxon>
        <taxon>Halobacteria</taxon>
        <taxon>Halobacteriales</taxon>
        <taxon>Haloferacaceae</taxon>
        <taxon>Halorarum</taxon>
    </lineage>
</organism>